<dbReference type="Proteomes" id="UP001156102">
    <property type="component" value="Unassembled WGS sequence"/>
</dbReference>
<keyword evidence="3" id="KW-1185">Reference proteome</keyword>
<dbReference type="RefSeq" id="WP_254757694.1">
    <property type="nucleotide sequence ID" value="NZ_JANCLT010000002.1"/>
</dbReference>
<evidence type="ECO:0000256" key="1">
    <source>
        <dbReference type="SAM" id="Phobius"/>
    </source>
</evidence>
<comment type="caution">
    <text evidence="2">The sequence shown here is derived from an EMBL/GenBank/DDBJ whole genome shotgun (WGS) entry which is preliminary data.</text>
</comment>
<dbReference type="AlphaFoldDB" id="A0AA41X7M0"/>
<reference evidence="2" key="1">
    <citation type="submission" date="2022-07" db="EMBL/GenBank/DDBJ databases">
        <authorList>
            <person name="Li W.-J."/>
            <person name="Deng Q.-Q."/>
        </authorList>
    </citation>
    <scope>NUCLEOTIDE SEQUENCE</scope>
    <source>
        <strain evidence="2">SYSU M60031</strain>
    </source>
</reference>
<evidence type="ECO:0000313" key="3">
    <source>
        <dbReference type="Proteomes" id="UP001156102"/>
    </source>
</evidence>
<feature type="transmembrane region" description="Helical" evidence="1">
    <location>
        <begin position="38"/>
        <end position="59"/>
    </location>
</feature>
<evidence type="ECO:0008006" key="4">
    <source>
        <dbReference type="Google" id="ProtNLM"/>
    </source>
</evidence>
<accession>A0AA41X7M0</accession>
<feature type="transmembrane region" description="Helical" evidence="1">
    <location>
        <begin position="220"/>
        <end position="238"/>
    </location>
</feature>
<dbReference type="EMBL" id="JANCLT010000002">
    <property type="protein sequence ID" value="MCP8967778.1"/>
    <property type="molecule type" value="Genomic_DNA"/>
</dbReference>
<feature type="transmembrane region" description="Helical" evidence="1">
    <location>
        <begin position="66"/>
        <end position="85"/>
    </location>
</feature>
<protein>
    <recommendedName>
        <fullName evidence="4">Beta-carotene 15,15'-monooxygenase</fullName>
    </recommendedName>
</protein>
<evidence type="ECO:0000313" key="2">
    <source>
        <dbReference type="EMBL" id="MCP8967778.1"/>
    </source>
</evidence>
<keyword evidence="1" id="KW-1133">Transmembrane helix</keyword>
<feature type="transmembrane region" description="Helical" evidence="1">
    <location>
        <begin position="193"/>
        <end position="214"/>
    </location>
</feature>
<proteinExistence type="predicted"/>
<keyword evidence="1" id="KW-0472">Membrane</keyword>
<feature type="transmembrane region" description="Helical" evidence="1">
    <location>
        <begin position="97"/>
        <end position="118"/>
    </location>
</feature>
<organism evidence="2 3">
    <name type="scientific">Ectobacillus ponti</name>
    <dbReference type="NCBI Taxonomy" id="2961894"/>
    <lineage>
        <taxon>Bacteria</taxon>
        <taxon>Bacillati</taxon>
        <taxon>Bacillota</taxon>
        <taxon>Bacilli</taxon>
        <taxon>Bacillales</taxon>
        <taxon>Bacillaceae</taxon>
        <taxon>Ectobacillus</taxon>
    </lineage>
</organism>
<gene>
    <name evidence="2" type="ORF">NK662_04390</name>
</gene>
<name>A0AA41X7M0_9BACI</name>
<sequence>MTAIPKRKALLFLLLTSLIFTSNTLLYRLDAMQPLPSSIGLASLFDCIIVVPLLAYFFIIRNRYPVKYVVLAALAGYAAATFIIPKQHLEAYSFVRYILFAGEGAFVLLELYILYQLLTKVPAFIRHFRQSQADIPAFPYRLEQALAAYFPQSRTTAIYATELAIYYYSLFSWRNKTPSQVLAFTYHKKTGGIALYVMLIHAMLIESIGLHVLLHGWSPIASYVALFLNAYTILLFLAEIQAIRLAPFMVTDRMLYLQAGVMKRLAIPFTAIKSIHSYEGPEKLSREEEKHVFDGVLADFMKEKPLFEIEFHEPQRVHMLYGFSKQVTKAHVRPDDGQAFYEAVASRLVRE</sequence>
<keyword evidence="1" id="KW-0812">Transmembrane</keyword>